<dbReference type="EMBL" id="JABFOR010000100">
    <property type="protein sequence ID" value="NOJ74193.1"/>
    <property type="molecule type" value="Genomic_DNA"/>
</dbReference>
<dbReference type="RefSeq" id="WP_171420146.1">
    <property type="nucleotide sequence ID" value="NZ_JABFOR010000100.1"/>
</dbReference>
<dbReference type="AlphaFoldDB" id="A0AAP7A1Y5"/>
<accession>A0AAP7A1Y5</accession>
<gene>
    <name evidence="1" type="ORF">HMI46_27225</name>
</gene>
<name>A0AAP7A1Y5_PAEAL</name>
<protein>
    <submittedName>
        <fullName evidence="1">Uncharacterized protein</fullName>
    </submittedName>
</protein>
<sequence>MEISAIVAIIAAISGIALGWMGRTRTIKQDIAQEASADAVQEQMLSISKRGVDDIRADVRAQGQRVDGLYERVTRIEESAKQAHKRIDRLEEKT</sequence>
<proteinExistence type="predicted"/>
<comment type="caution">
    <text evidence="1">The sequence shown here is derived from an EMBL/GenBank/DDBJ whole genome shotgun (WGS) entry which is preliminary data.</text>
</comment>
<evidence type="ECO:0000313" key="1">
    <source>
        <dbReference type="EMBL" id="NOJ74193.1"/>
    </source>
</evidence>
<dbReference type="Proteomes" id="UP000552038">
    <property type="component" value="Unassembled WGS sequence"/>
</dbReference>
<reference evidence="1 2" key="1">
    <citation type="submission" date="2020-05" db="EMBL/GenBank/DDBJ databases">
        <title>Whole genome sequencing and identification of novel metabolites from Paenibacillus alvei strain JR949.</title>
        <authorList>
            <person name="Rajendhran J."/>
            <person name="Sree Pranav P."/>
            <person name="Mahalakshmi B."/>
            <person name="Karthikeyan R."/>
        </authorList>
    </citation>
    <scope>NUCLEOTIDE SEQUENCE [LARGE SCALE GENOMIC DNA]</scope>
    <source>
        <strain evidence="1 2">JR949</strain>
    </source>
</reference>
<evidence type="ECO:0000313" key="2">
    <source>
        <dbReference type="Proteomes" id="UP000552038"/>
    </source>
</evidence>
<organism evidence="1 2">
    <name type="scientific">Paenibacillus alvei</name>
    <name type="common">Bacillus alvei</name>
    <dbReference type="NCBI Taxonomy" id="44250"/>
    <lineage>
        <taxon>Bacteria</taxon>
        <taxon>Bacillati</taxon>
        <taxon>Bacillota</taxon>
        <taxon>Bacilli</taxon>
        <taxon>Bacillales</taxon>
        <taxon>Paenibacillaceae</taxon>
        <taxon>Paenibacillus</taxon>
    </lineage>
</organism>